<comment type="caution">
    <text evidence="1">The sequence shown here is derived from an EMBL/GenBank/DDBJ whole genome shotgun (WGS) entry which is preliminary data.</text>
</comment>
<proteinExistence type="predicted"/>
<organism evidence="1 2">
    <name type="scientific">Corchorus olitorius</name>
    <dbReference type="NCBI Taxonomy" id="93759"/>
    <lineage>
        <taxon>Eukaryota</taxon>
        <taxon>Viridiplantae</taxon>
        <taxon>Streptophyta</taxon>
        <taxon>Embryophyta</taxon>
        <taxon>Tracheophyta</taxon>
        <taxon>Spermatophyta</taxon>
        <taxon>Magnoliopsida</taxon>
        <taxon>eudicotyledons</taxon>
        <taxon>Gunneridae</taxon>
        <taxon>Pentapetalae</taxon>
        <taxon>rosids</taxon>
        <taxon>malvids</taxon>
        <taxon>Malvales</taxon>
        <taxon>Malvaceae</taxon>
        <taxon>Grewioideae</taxon>
        <taxon>Apeibeae</taxon>
        <taxon>Corchorus</taxon>
    </lineage>
</organism>
<accession>A0A1R3JYQ2</accession>
<sequence>MGSSFLASGWQGAFRNHLDSGWQSGRDGSAIKTCWKEDNGTVRGKKGITSGSNALSSSSPVDSFHLAMKETAAASPFVVGSGNDVEARTVRKFKKMAGRVAANTIVSRSNRIGGGTGCLPQGVTGSTIVKAVKRMRDWAEMRDTRSLGADYISLGVDQTKSAVGGALETIDAAREKQRL</sequence>
<dbReference type="Proteomes" id="UP000187203">
    <property type="component" value="Unassembled WGS sequence"/>
</dbReference>
<dbReference type="GO" id="GO:0016301">
    <property type="term" value="F:kinase activity"/>
    <property type="evidence" value="ECO:0007669"/>
    <property type="project" value="UniProtKB-KW"/>
</dbReference>
<reference evidence="2" key="1">
    <citation type="submission" date="2013-09" db="EMBL/GenBank/DDBJ databases">
        <title>Corchorus olitorius genome sequencing.</title>
        <authorList>
            <person name="Alam M."/>
            <person name="Haque M.S."/>
            <person name="Islam M.S."/>
            <person name="Emdad E.M."/>
            <person name="Islam M.M."/>
            <person name="Ahmed B."/>
            <person name="Halim A."/>
            <person name="Hossen Q.M.M."/>
            <person name="Hossain M.Z."/>
            <person name="Ahmed R."/>
            <person name="Khan M.M."/>
            <person name="Islam R."/>
            <person name="Rashid M.M."/>
            <person name="Khan S.A."/>
            <person name="Rahman M.S."/>
            <person name="Alam M."/>
            <person name="Yahiya A.S."/>
            <person name="Khan M.S."/>
            <person name="Azam M.S."/>
            <person name="Haque T."/>
            <person name="Lashkar M.Z.H."/>
            <person name="Akhand A.I."/>
            <person name="Morshed G."/>
            <person name="Roy S."/>
            <person name="Uddin K.S."/>
            <person name="Rabeya T."/>
            <person name="Hossain A.S."/>
            <person name="Chowdhury A."/>
            <person name="Snigdha A.R."/>
            <person name="Mortoza M.S."/>
            <person name="Matin S.A."/>
            <person name="Hoque S.M.E."/>
            <person name="Islam M.K."/>
            <person name="Roy D.K."/>
            <person name="Haider R."/>
            <person name="Moosa M.M."/>
            <person name="Elias S.M."/>
            <person name="Hasan A.M."/>
            <person name="Jahan S."/>
            <person name="Shafiuddin M."/>
            <person name="Mahmood N."/>
            <person name="Shommy N.S."/>
        </authorList>
    </citation>
    <scope>NUCLEOTIDE SEQUENCE [LARGE SCALE GENOMIC DNA]</scope>
    <source>
        <strain evidence="2">cv. O-4</strain>
    </source>
</reference>
<evidence type="ECO:0000313" key="2">
    <source>
        <dbReference type="Proteomes" id="UP000187203"/>
    </source>
</evidence>
<keyword evidence="1" id="KW-0418">Kinase</keyword>
<dbReference type="EMBL" id="AWUE01015036">
    <property type="protein sequence ID" value="OMO99857.1"/>
    <property type="molecule type" value="Genomic_DNA"/>
</dbReference>
<keyword evidence="1" id="KW-0808">Transferase</keyword>
<protein>
    <submittedName>
        <fullName evidence="1">Nsp-interacting kinase 1</fullName>
    </submittedName>
</protein>
<keyword evidence="2" id="KW-1185">Reference proteome</keyword>
<evidence type="ECO:0000313" key="1">
    <source>
        <dbReference type="EMBL" id="OMO99857.1"/>
    </source>
</evidence>
<gene>
    <name evidence="1" type="ORF">COLO4_13069</name>
</gene>
<name>A0A1R3JYQ2_9ROSI</name>
<dbReference type="AlphaFoldDB" id="A0A1R3JYQ2"/>